<reference evidence="1 2" key="1">
    <citation type="journal article" date="2014" name="Genome Announc.">
        <title>Draft genome sequences of eight enterohepatic helicobacter species isolated from both laboratory and wild rodents.</title>
        <authorList>
            <person name="Sheh A."/>
            <person name="Shen Z."/>
            <person name="Fox J.G."/>
        </authorList>
    </citation>
    <scope>NUCLEOTIDE SEQUENCE [LARGE SCALE GENOMIC DNA]</scope>
    <source>
        <strain evidence="1 2">MIT 09-6949</strain>
    </source>
</reference>
<evidence type="ECO:0000313" key="1">
    <source>
        <dbReference type="EMBL" id="TLD94632.1"/>
    </source>
</evidence>
<evidence type="ECO:0000313" key="2">
    <source>
        <dbReference type="Proteomes" id="UP000029733"/>
    </source>
</evidence>
<dbReference type="AlphaFoldDB" id="A0A4V6I235"/>
<protein>
    <submittedName>
        <fullName evidence="1">Uncharacterized protein</fullName>
    </submittedName>
</protein>
<dbReference type="Proteomes" id="UP000029733">
    <property type="component" value="Unassembled WGS sequence"/>
</dbReference>
<dbReference type="Pfam" id="PF03237">
    <property type="entry name" value="Terminase_6N"/>
    <property type="match status" value="1"/>
</dbReference>
<keyword evidence="2" id="KW-1185">Reference proteome</keyword>
<feature type="non-terminal residue" evidence="1">
    <location>
        <position position="436"/>
    </location>
</feature>
<sequence length="436" mass="50233">MNFNAKALKLEEARRVKARRDLKYFLTLKWERYEQKPFLDNWHIDYLCKVLEHTLPKDAQNKDKSALNPQNPPQNITEFAPNFCAHTPLPFAPLPFAPAHINSSFSFWQGGRGLNCEVAPSPRHTPHPDDAFKVAHKAQFNFIADKDILYPRKTQARKLITRLMINMPPSYGKTEIIARTFIAWALGNDRKRKFIYISYSDELCRKINNQVRDLIKSPFWTQVFRQKAEFLQDNANEFVLKEGGGLFVTTLKSAITGFHAHQILIDDPIKVADMSSKVERSRVNANFKESVLSRLQDNQSNITILMQRLGDEDLCGFLLDRRNFAPEIIAKWQKIELKALQNAPQSYKIGTFCYERAANEPLFPARHNANELASLRAQMGEDEFSTQYLQEPQTSEAGFFESVHFKIIPSYELGAHNEYIFVDYAISLDRAADNRA</sequence>
<gene>
    <name evidence="1" type="ORF">LS71_009265</name>
</gene>
<organism evidence="1 2">
    <name type="scientific">Helicobacter jaachi</name>
    <dbReference type="NCBI Taxonomy" id="1677920"/>
    <lineage>
        <taxon>Bacteria</taxon>
        <taxon>Pseudomonadati</taxon>
        <taxon>Campylobacterota</taxon>
        <taxon>Epsilonproteobacteria</taxon>
        <taxon>Campylobacterales</taxon>
        <taxon>Helicobacteraceae</taxon>
        <taxon>Helicobacter</taxon>
    </lineage>
</organism>
<dbReference type="EMBL" id="JRPR02000020">
    <property type="protein sequence ID" value="TLD94632.1"/>
    <property type="molecule type" value="Genomic_DNA"/>
</dbReference>
<proteinExistence type="predicted"/>
<name>A0A4V6I235_9HELI</name>
<dbReference type="InterPro" id="IPR027417">
    <property type="entry name" value="P-loop_NTPase"/>
</dbReference>
<accession>A0A4V6I235</accession>
<dbReference type="Gene3D" id="3.40.50.300">
    <property type="entry name" value="P-loop containing nucleotide triphosphate hydrolases"/>
    <property type="match status" value="1"/>
</dbReference>
<dbReference type="RefSeq" id="WP_238700402.1">
    <property type="nucleotide sequence ID" value="NZ_JRPR02000020.1"/>
</dbReference>
<comment type="caution">
    <text evidence="1">The sequence shown here is derived from an EMBL/GenBank/DDBJ whole genome shotgun (WGS) entry which is preliminary data.</text>
</comment>